<name>A0A0M2Q9X0_BURGA</name>
<sequence length="256" mass="27033">MSDIAFQCTSCGNCCHDLRLPVTPAEALGWLERGGRVDVLCEAVPWPTEPEPGNAFADYKRRRSFAADSGSLPIRVDVTLAASFSGPCPNLLEDMRCGAYEIRPMVCRVYPAEINPFIPLAPANKGCPPEAWQAATPLIAGGVIVDAVTREAAERSRVAHEQAVPAKQAICAALGIAHASVSNEGFLIVAPEPARLLEVLRALPSGPEAAAPPAGSWTLVSNRQPTVEVLGQVGAISELDRAGTSGYQYLGMFEAA</sequence>
<comment type="caution">
    <text evidence="1">The sequence shown here is derived from an EMBL/GenBank/DDBJ whole genome shotgun (WGS) entry which is preliminary data.</text>
</comment>
<gene>
    <name evidence="1" type="ORF">CRM94_15355</name>
</gene>
<dbReference type="Pfam" id="PF03692">
    <property type="entry name" value="CxxCxxCC"/>
    <property type="match status" value="1"/>
</dbReference>
<evidence type="ECO:0000313" key="1">
    <source>
        <dbReference type="EMBL" id="PEH43414.1"/>
    </source>
</evidence>
<proteinExistence type="predicted"/>
<dbReference type="AlphaFoldDB" id="A0A0M2Q9X0"/>
<reference evidence="2" key="1">
    <citation type="submission" date="2017-09" db="EMBL/GenBank/DDBJ databases">
        <title>FDA dAtabase for Regulatory Grade micrObial Sequences (FDA-ARGOS): Supporting development and validation of Infectious Disease Dx tests.</title>
        <authorList>
            <person name="Minogue T."/>
            <person name="Wolcott M."/>
            <person name="Wasieloski L."/>
            <person name="Aguilar W."/>
            <person name="Moore D."/>
            <person name="Tallon L."/>
            <person name="Sadzewicz L."/>
            <person name="Ott S."/>
            <person name="Zhao X."/>
            <person name="Nagaraj S."/>
            <person name="Vavikolanu K."/>
            <person name="Aluvathingal J."/>
            <person name="Nadendla S."/>
            <person name="Sichtig H."/>
        </authorList>
    </citation>
    <scope>NUCLEOTIDE SEQUENCE [LARGE SCALE GENOMIC DNA]</scope>
    <source>
        <strain evidence="2">FDAARGOS_390</strain>
    </source>
</reference>
<accession>A0A0M2Q9X0</accession>
<dbReference type="Proteomes" id="UP000220629">
    <property type="component" value="Unassembled WGS sequence"/>
</dbReference>
<evidence type="ECO:0000313" key="2">
    <source>
        <dbReference type="Proteomes" id="UP000220629"/>
    </source>
</evidence>
<protein>
    <submittedName>
        <fullName evidence="1">Zinc/iron-chelating domain-containing protein</fullName>
    </submittedName>
</protein>
<dbReference type="EMBL" id="PDDY01000001">
    <property type="protein sequence ID" value="PEH43414.1"/>
    <property type="molecule type" value="Genomic_DNA"/>
</dbReference>
<dbReference type="InterPro" id="IPR005358">
    <property type="entry name" value="Puta_zinc/iron-chelating_dom"/>
</dbReference>
<organism evidence="1 2">
    <name type="scientific">Burkholderia gladioli</name>
    <name type="common">Pseudomonas marginata</name>
    <name type="synonym">Phytomonas marginata</name>
    <dbReference type="NCBI Taxonomy" id="28095"/>
    <lineage>
        <taxon>Bacteria</taxon>
        <taxon>Pseudomonadati</taxon>
        <taxon>Pseudomonadota</taxon>
        <taxon>Betaproteobacteria</taxon>
        <taxon>Burkholderiales</taxon>
        <taxon>Burkholderiaceae</taxon>
        <taxon>Burkholderia</taxon>
    </lineage>
</organism>
<dbReference type="RefSeq" id="WP_046580575.1">
    <property type="nucleotide sequence ID" value="NZ_CADEPO010000008.1"/>
</dbReference>